<organism evidence="2 3">
    <name type="scientific">Hydra vulgaris</name>
    <name type="common">Hydra</name>
    <name type="synonym">Hydra attenuata</name>
    <dbReference type="NCBI Taxonomy" id="6087"/>
    <lineage>
        <taxon>Eukaryota</taxon>
        <taxon>Metazoa</taxon>
        <taxon>Cnidaria</taxon>
        <taxon>Hydrozoa</taxon>
        <taxon>Hydroidolina</taxon>
        <taxon>Anthoathecata</taxon>
        <taxon>Aplanulata</taxon>
        <taxon>Hydridae</taxon>
        <taxon>Hydra</taxon>
    </lineage>
</organism>
<evidence type="ECO:0000256" key="1">
    <source>
        <dbReference type="SAM" id="MobiDB-lite"/>
    </source>
</evidence>
<evidence type="ECO:0000313" key="2">
    <source>
        <dbReference type="Proteomes" id="UP001652625"/>
    </source>
</evidence>
<reference evidence="3" key="1">
    <citation type="submission" date="2025-08" db="UniProtKB">
        <authorList>
            <consortium name="RefSeq"/>
        </authorList>
    </citation>
    <scope>IDENTIFICATION</scope>
</reference>
<feature type="compositionally biased region" description="Basic and acidic residues" evidence="1">
    <location>
        <begin position="1167"/>
        <end position="1199"/>
    </location>
</feature>
<keyword evidence="2" id="KW-1185">Reference proteome</keyword>
<dbReference type="PANTHER" id="PTHR40240">
    <property type="entry name" value="PLEXUS, ISOFORM A"/>
    <property type="match status" value="1"/>
</dbReference>
<accession>A0ABM4DQJ9</accession>
<dbReference type="PANTHER" id="PTHR40240:SF1">
    <property type="entry name" value="PLEXUS, ISOFORM A"/>
    <property type="match status" value="1"/>
</dbReference>
<feature type="region of interest" description="Disordered" evidence="1">
    <location>
        <begin position="895"/>
        <end position="924"/>
    </location>
</feature>
<dbReference type="RefSeq" id="XP_065676862.1">
    <property type="nucleotide sequence ID" value="XM_065820790.1"/>
</dbReference>
<feature type="region of interest" description="Disordered" evidence="1">
    <location>
        <begin position="1045"/>
        <end position="1074"/>
    </location>
</feature>
<name>A0ABM4DQJ9_HYDVU</name>
<feature type="compositionally biased region" description="Basic and acidic residues" evidence="1">
    <location>
        <begin position="895"/>
        <end position="914"/>
    </location>
</feature>
<evidence type="ECO:0000313" key="3">
    <source>
        <dbReference type="RefSeq" id="XP_065676862.1"/>
    </source>
</evidence>
<dbReference type="GeneID" id="100207809"/>
<feature type="compositionally biased region" description="Basic residues" evidence="1">
    <location>
        <begin position="1047"/>
        <end position="1056"/>
    </location>
</feature>
<protein>
    <submittedName>
        <fullName evidence="3">Uncharacterized protein LOC100207809 isoform X7</fullName>
    </submittedName>
</protein>
<feature type="compositionally biased region" description="Polar residues" evidence="1">
    <location>
        <begin position="1063"/>
        <end position="1072"/>
    </location>
</feature>
<sequence length="1389" mass="161529">MVRGASWCRIFINDFASFGDVNNICFLCGCDKAIWILSSKPSLRNEPFFPFLQHESLLKSCNLGGNGKYKSCNICYIFLIQQWNAYEINKTPHSKRLYWLKHPKNVFLQQNEEHKLKKPDENDAEVDESRLDNINFSCTTCSSNIHSVLLNYIYINETNNAKTPFFTDILCKENFFFSSNDKVGVCPACYEILTRQWFFYEKNDVPFNLRKYTVEKVFERNVSYEFSCYLCQEILKPLEQEIIYCKFVKDNPYFPFLKNLSPNLKCFPITDKGFTFSCLKCKIFLNKQWKEFENSNIDQEERVYCIKDKKELVYSNFFQITAPSCCMCLKIISLKEMKRISFGCGSNLNTEFLDLFFKANNIAFNKESGSEITCKECFDKIIKEWKIHYASLFDCNNKEKVCEICKKHCTKSTEVLVIAVNDEPYFPVLQHLCRPDKITVNACLLCSDNLLNQWKCKRNLLQIRVNDFICSLCEKEVNNQCIYLQSIVNLNHGILLQSNPFCVRIGDKIVVCKECNEKSFKDTSSNNIEVKGGDAKTVSDTNQTFDMKATATVLPFLSLGTDVHPPSASLSDGNCSKVTSKFIQQHPSPLLNSLVARGKNLTSEMIGEYYGDYENYEKRSCLEMQLNSTHKDQPRSNIGLVLPQPSKTLRFEENQLPGSFMSSSRYKHDAAVTIRSPSPRFTSFLPLRLPHVSQSSCPVHSQELGTQLDERFIRQSSHTHEDIRGRFLGLPIDQVAHTTREFNSIYAQHSHIREDVYSRHTSQQAELKDHRAMKEDVRRRGLDYRWNAFPPHLVDEHYRKHLMNGLEHTSYKASSPFIKELMQPPLYPPHFYYGRNHPPHIDSYMHYPLPQGDSRHQHASLSPQIGDFFRRKQDTKFDERYNQDILKDHFKRKSEQAEKTIEEKSLGARKEQKEIPNGQNMPLFKGINATSRSPGKCQAYLDSGQQDSVHSLVISDCKTELAAASILANMNLIKHESPSNGLECGIDNHQTEISNSNQEISEEGCPELENKKLAFFIALGLVTHSRKRVLESEININRWNKMSLKTHNGRPKKKVKKEIVEDGSSNGDTRANSEIDFYTGPMTRHKQQMLQEQESLLEEIKRRSLADSVEEQVEECKSIKKNSINSIEKPFDDTKSVSKETASKSRLFPDGFNKMYKLYQPKIVSSPEKENYSSPKGDKDRNAYSEHTHHEENGFRRTEHEVFKREKFHEIDQESYCREPLSKSESEFMKKDDFELRNRLIYSGMQNNRTARENLYARNSFDTLDYTKFYSNTDNEFARYPVIYSNNDNESSRYPNEASPERFLPWPGVEAIGLSYKAYHTDLVMRRNHLIKTYEFLNQEGRNALLEREQLEKDMIIYNDRRMRIVERRQSMRQSLESMTNTLRNMSNL</sequence>
<feature type="region of interest" description="Disordered" evidence="1">
    <location>
        <begin position="1166"/>
        <end position="1199"/>
    </location>
</feature>
<gene>
    <name evidence="3" type="primary">LOC100207809</name>
</gene>
<dbReference type="Proteomes" id="UP001652625">
    <property type="component" value="Chromosome 15"/>
</dbReference>
<proteinExistence type="predicted"/>